<keyword evidence="7 10" id="KW-0030">Aminoacyl-tRNA synthetase</keyword>
<dbReference type="SUPFAM" id="SSF55681">
    <property type="entry name" value="Class II aaRS and biotin synthetases"/>
    <property type="match status" value="1"/>
</dbReference>
<dbReference type="InterPro" id="IPR004364">
    <property type="entry name" value="Aa-tRNA-synt_II"/>
</dbReference>
<dbReference type="PANTHER" id="PTHR22594">
    <property type="entry name" value="ASPARTYL/LYSYL-TRNA SYNTHETASE"/>
    <property type="match status" value="1"/>
</dbReference>
<dbReference type="EMBL" id="FWYE01000002">
    <property type="protein sequence ID" value="SMD30932.1"/>
    <property type="molecule type" value="Genomic_DNA"/>
</dbReference>
<keyword evidence="4" id="KW-0547">Nucleotide-binding</keyword>
<comment type="similarity">
    <text evidence="1">Belongs to the class-II aminoacyl-tRNA synthetase family.</text>
</comment>
<evidence type="ECO:0000256" key="4">
    <source>
        <dbReference type="ARBA" id="ARBA00022741"/>
    </source>
</evidence>
<dbReference type="InterPro" id="IPR012340">
    <property type="entry name" value="NA-bd_OB-fold"/>
</dbReference>
<evidence type="ECO:0000259" key="9">
    <source>
        <dbReference type="PROSITE" id="PS50862"/>
    </source>
</evidence>
<dbReference type="Gene3D" id="2.40.50.140">
    <property type="entry name" value="Nucleic acid-binding proteins"/>
    <property type="match status" value="1"/>
</dbReference>
<keyword evidence="5" id="KW-0067">ATP-binding</keyword>
<dbReference type="NCBIfam" id="NF003037">
    <property type="entry name" value="PRK03932.1"/>
    <property type="match status" value="1"/>
</dbReference>
<dbReference type="AlphaFoldDB" id="A0A8G2FWS3"/>
<name>A0A8G2FWS3_PICTO</name>
<dbReference type="NCBIfam" id="NF003483">
    <property type="entry name" value="PRK05159.1"/>
    <property type="match status" value="1"/>
</dbReference>
<dbReference type="PROSITE" id="PS50862">
    <property type="entry name" value="AA_TRNA_LIGASE_II"/>
    <property type="match status" value="1"/>
</dbReference>
<dbReference type="InterPro" id="IPR004522">
    <property type="entry name" value="Asn-tRNA-ligase"/>
</dbReference>
<evidence type="ECO:0000313" key="11">
    <source>
        <dbReference type="Proteomes" id="UP000192315"/>
    </source>
</evidence>
<dbReference type="GO" id="GO:0006421">
    <property type="term" value="P:asparaginyl-tRNA aminoacylation"/>
    <property type="evidence" value="ECO:0007669"/>
    <property type="project" value="UniProtKB-UniRule"/>
</dbReference>
<protein>
    <recommendedName>
        <fullName evidence="2 8">Asparagine--tRNA ligase</fullName>
        <ecNumber evidence="2 8">6.1.1.22</ecNumber>
    </recommendedName>
</protein>
<dbReference type="SUPFAM" id="SSF50249">
    <property type="entry name" value="Nucleic acid-binding proteins"/>
    <property type="match status" value="1"/>
</dbReference>
<evidence type="ECO:0000313" key="10">
    <source>
        <dbReference type="EMBL" id="SMD30932.1"/>
    </source>
</evidence>
<dbReference type="InterPro" id="IPR006195">
    <property type="entry name" value="aa-tRNA-synth_II"/>
</dbReference>
<dbReference type="PRINTS" id="PR01042">
    <property type="entry name" value="TRNASYNTHASP"/>
</dbReference>
<dbReference type="InterPro" id="IPR004365">
    <property type="entry name" value="NA-bd_OB_tRNA"/>
</dbReference>
<dbReference type="CDD" id="cd00776">
    <property type="entry name" value="AsxRS_core"/>
    <property type="match status" value="1"/>
</dbReference>
<evidence type="ECO:0000256" key="6">
    <source>
        <dbReference type="ARBA" id="ARBA00022917"/>
    </source>
</evidence>
<dbReference type="GO" id="GO:0004816">
    <property type="term" value="F:asparagine-tRNA ligase activity"/>
    <property type="evidence" value="ECO:0007669"/>
    <property type="project" value="UniProtKB-UniRule"/>
</dbReference>
<dbReference type="GO" id="GO:0005524">
    <property type="term" value="F:ATP binding"/>
    <property type="evidence" value="ECO:0007669"/>
    <property type="project" value="UniProtKB-KW"/>
</dbReference>
<evidence type="ECO:0000256" key="5">
    <source>
        <dbReference type="ARBA" id="ARBA00022840"/>
    </source>
</evidence>
<dbReference type="PANTHER" id="PTHR22594:SF34">
    <property type="entry name" value="ASPARAGINE--TRNA LIGASE, MITOCHONDRIAL-RELATED"/>
    <property type="match status" value="1"/>
</dbReference>
<dbReference type="Pfam" id="PF01336">
    <property type="entry name" value="tRNA_anti-codon"/>
    <property type="match status" value="1"/>
</dbReference>
<keyword evidence="3" id="KW-0436">Ligase</keyword>
<proteinExistence type="inferred from homology"/>
<dbReference type="NCBIfam" id="TIGR00457">
    <property type="entry name" value="asnS"/>
    <property type="match status" value="1"/>
</dbReference>
<evidence type="ECO:0000256" key="8">
    <source>
        <dbReference type="NCBIfam" id="TIGR00457"/>
    </source>
</evidence>
<dbReference type="RefSeq" id="WP_084272777.1">
    <property type="nucleotide sequence ID" value="NZ_FWYE01000002.1"/>
</dbReference>
<dbReference type="GO" id="GO:0003676">
    <property type="term" value="F:nucleic acid binding"/>
    <property type="evidence" value="ECO:0007669"/>
    <property type="project" value="InterPro"/>
</dbReference>
<feature type="domain" description="Aminoacyl-transfer RNA synthetases class-II family profile" evidence="9">
    <location>
        <begin position="128"/>
        <end position="427"/>
    </location>
</feature>
<accession>A0A8G2FWS3</accession>
<evidence type="ECO:0000256" key="2">
    <source>
        <dbReference type="ARBA" id="ARBA00012816"/>
    </source>
</evidence>
<gene>
    <name evidence="10" type="ORF">SAMN02745355_0850</name>
</gene>
<reference evidence="10 11" key="1">
    <citation type="submission" date="2017-04" db="EMBL/GenBank/DDBJ databases">
        <authorList>
            <person name="Varghese N."/>
            <person name="Submissions S."/>
        </authorList>
    </citation>
    <scope>NUCLEOTIDE SEQUENCE [LARGE SCALE GENOMIC DNA]</scope>
    <source>
        <strain evidence="10 11">DSM 9789</strain>
    </source>
</reference>
<dbReference type="Pfam" id="PF00152">
    <property type="entry name" value="tRNA-synt_2"/>
    <property type="match status" value="1"/>
</dbReference>
<dbReference type="InterPro" id="IPR002312">
    <property type="entry name" value="Asp/Asn-tRNA-synth_IIb"/>
</dbReference>
<dbReference type="CDD" id="cd04323">
    <property type="entry name" value="AsnRS_cyto_like_N"/>
    <property type="match status" value="1"/>
</dbReference>
<dbReference type="Gene3D" id="3.30.930.10">
    <property type="entry name" value="Bira Bifunctional Protein, Domain 2"/>
    <property type="match status" value="1"/>
</dbReference>
<comment type="caution">
    <text evidence="10">The sequence shown here is derived from an EMBL/GenBank/DDBJ whole genome shotgun (WGS) entry which is preliminary data.</text>
</comment>
<dbReference type="Proteomes" id="UP000192315">
    <property type="component" value="Unassembled WGS sequence"/>
</dbReference>
<dbReference type="EC" id="6.1.1.22" evidence="2 8"/>
<dbReference type="InterPro" id="IPR045864">
    <property type="entry name" value="aa-tRNA-synth_II/BPL/LPL"/>
</dbReference>
<evidence type="ECO:0000256" key="7">
    <source>
        <dbReference type="ARBA" id="ARBA00023146"/>
    </source>
</evidence>
<organism evidence="10 11">
    <name type="scientific">Picrophilus torridus (strain ATCC 700027 / DSM 9790 / JCM 10055 / NBRC 100828 / KAW 2/3)</name>
    <dbReference type="NCBI Taxonomy" id="1122961"/>
    <lineage>
        <taxon>Archaea</taxon>
        <taxon>Methanobacteriati</taxon>
        <taxon>Thermoplasmatota</taxon>
        <taxon>Thermoplasmata</taxon>
        <taxon>Thermoplasmatales</taxon>
        <taxon>Picrophilaceae</taxon>
        <taxon>Picrophilus</taxon>
    </lineage>
</organism>
<keyword evidence="11" id="KW-1185">Reference proteome</keyword>
<evidence type="ECO:0000256" key="3">
    <source>
        <dbReference type="ARBA" id="ARBA00022598"/>
    </source>
</evidence>
<evidence type="ECO:0000256" key="1">
    <source>
        <dbReference type="ARBA" id="ARBA00008226"/>
    </source>
</evidence>
<keyword evidence="6" id="KW-0648">Protein biosynthesis</keyword>
<sequence>MESIESILNDDFIGKTVTIHGWVYRIRSSGRITFIIIRDSTDIVQCVASSSLGERYNDISSLTVESSLEVTGQVSKDERAVTGYEIKISDFKIYQRNEFFPITKDKSDEFLLDNRHLWLRSREFTSILKIRSTVFKAFADFFYNNGYYQVQGPMMVSTATEGGATLFKLKFFDDDVYLTQSSQFYLETMIFSLEKVFTIAPSFRAEKSRTRRHLSEYWHAEGEAAWLHNDDMMNVEEKMIEYIVSEVLNKNEKDLKLINRDISKLERIKAPFPRIKYRDLINKSREFGMNLKYGDDLGADEEYNIMIHYEKPLFVTNYPEELKTFYHLPDPENPGEILCHDLLAPEGYGEIIGGGERIWRLDELLERMKKAGLPEEDYYWYIDLRRYGSVPHSGFGLGLDRLVNWICNLNNIRDAIPYPRTVRRIKP</sequence>